<dbReference type="GO" id="GO:0060271">
    <property type="term" value="P:cilium assembly"/>
    <property type="evidence" value="ECO:0007669"/>
    <property type="project" value="TreeGrafter"/>
</dbReference>
<dbReference type="GeneID" id="68094783"/>
<organism evidence="1 2">
    <name type="scientific">Naegleria lovaniensis</name>
    <name type="common">Amoeba</name>
    <dbReference type="NCBI Taxonomy" id="51637"/>
    <lineage>
        <taxon>Eukaryota</taxon>
        <taxon>Discoba</taxon>
        <taxon>Heterolobosea</taxon>
        <taxon>Tetramitia</taxon>
        <taxon>Eutetramitia</taxon>
        <taxon>Vahlkampfiidae</taxon>
        <taxon>Naegleria</taxon>
    </lineage>
</organism>
<dbReference type="AlphaFoldDB" id="A0AA88GUJ9"/>
<dbReference type="InterPro" id="IPR055325">
    <property type="entry name" value="CF161"/>
</dbReference>
<dbReference type="Gene3D" id="2.80.10.50">
    <property type="match status" value="1"/>
</dbReference>
<dbReference type="Proteomes" id="UP000816034">
    <property type="component" value="Unassembled WGS sequence"/>
</dbReference>
<dbReference type="PANTHER" id="PTHR24274:SF1">
    <property type="entry name" value="CILIA- AND FLAGELLA-ASSOCIATED PROTEIN 161"/>
    <property type="match status" value="1"/>
</dbReference>
<evidence type="ECO:0000313" key="1">
    <source>
        <dbReference type="EMBL" id="KAG2386583.1"/>
    </source>
</evidence>
<proteinExistence type="predicted"/>
<dbReference type="PANTHER" id="PTHR24274">
    <property type="entry name" value="CILIA- AND FLAGELLA-ASSOCIATED PROTEIN 161"/>
    <property type="match status" value="1"/>
</dbReference>
<name>A0AA88GUJ9_NAELO</name>
<gene>
    <name evidence="1" type="ORF">C9374_002327</name>
</gene>
<evidence type="ECO:0000313" key="2">
    <source>
        <dbReference type="Proteomes" id="UP000816034"/>
    </source>
</evidence>
<dbReference type="EMBL" id="PYSW02000015">
    <property type="protein sequence ID" value="KAG2386583.1"/>
    <property type="molecule type" value="Genomic_DNA"/>
</dbReference>
<accession>A0AA88GUJ9</accession>
<dbReference type="RefSeq" id="XP_044550575.1">
    <property type="nucleotide sequence ID" value="XM_044691733.1"/>
</dbReference>
<keyword evidence="2" id="KW-1185">Reference proteome</keyword>
<comment type="caution">
    <text evidence="1">The sequence shown here is derived from an EMBL/GenBank/DDBJ whole genome shotgun (WGS) entry which is preliminary data.</text>
</comment>
<dbReference type="SUPFAM" id="SSF82109">
    <property type="entry name" value="MIR domain"/>
    <property type="match status" value="1"/>
</dbReference>
<dbReference type="GO" id="GO:0031514">
    <property type="term" value="C:motile cilium"/>
    <property type="evidence" value="ECO:0007669"/>
    <property type="project" value="TreeGrafter"/>
</dbReference>
<dbReference type="Pfam" id="PF24569">
    <property type="entry name" value="CFAP161"/>
    <property type="match status" value="1"/>
</dbReference>
<sequence>MQQYYTTQQLQGHTTFKPHVRIGNWNEDIELLNEKQKEFLRAKEEGLLPHQIMERKMNRHLSPIPLTEKRENGAIHFGDIVMIKSVNTGGILCMDLDTILHHVNDRFACTTSTLTTTPCARNCFVVEKVPNDTSADMIIPEEESHILHYGQKFRLKCVSQFHSPLYLRSEKPSPTCFASGTSSAEKCQEVSVDQVVSYETVWKIQYLHKGYRLEYEGQAVNVNEPIVLTHCATNQCLSSNQSIVMLNDFGKEYQVFCKTSLTIHKTEDVCNHFMILQAENQ</sequence>
<protein>
    <submittedName>
        <fullName evidence="1">Uncharacterized protein</fullName>
    </submittedName>
</protein>
<dbReference type="InterPro" id="IPR036300">
    <property type="entry name" value="MIR_dom_sf"/>
</dbReference>
<reference evidence="1 2" key="1">
    <citation type="journal article" date="2018" name="BMC Genomics">
        <title>The genome of Naegleria lovaniensis, the basis for a comparative approach to unravel pathogenicity factors of the human pathogenic amoeba N. fowleri.</title>
        <authorList>
            <person name="Liechti N."/>
            <person name="Schurch N."/>
            <person name="Bruggmann R."/>
            <person name="Wittwer M."/>
        </authorList>
    </citation>
    <scope>NUCLEOTIDE SEQUENCE [LARGE SCALE GENOMIC DNA]</scope>
    <source>
        <strain evidence="1 2">ATCC 30569</strain>
    </source>
</reference>